<dbReference type="InParanoid" id="A0A2H3EBX8"/>
<evidence type="ECO:0000256" key="1">
    <source>
        <dbReference type="SAM" id="MobiDB-lite"/>
    </source>
</evidence>
<feature type="region of interest" description="Disordered" evidence="1">
    <location>
        <begin position="52"/>
        <end position="90"/>
    </location>
</feature>
<sequence length="125" mass="14495">MIFFRHTLDLSRELARDTRWQEEVMRNVKALEEEVDKLDEKYNAAMKRVANQESNIAEHAMKRRRTMSTAPSDSDSVKKRTSVSERVKRNRRHAVFVPPLAADALLPREVPTSSSPVSGHVYFER</sequence>
<feature type="compositionally biased region" description="Basic and acidic residues" evidence="1">
    <location>
        <begin position="75"/>
        <end position="87"/>
    </location>
</feature>
<gene>
    <name evidence="2" type="ORF">ARMGADRAFT_1060032</name>
</gene>
<dbReference type="OrthoDB" id="3086143at2759"/>
<proteinExistence type="predicted"/>
<name>A0A2H3EBX8_ARMGA</name>
<evidence type="ECO:0000313" key="2">
    <source>
        <dbReference type="EMBL" id="PBK98033.1"/>
    </source>
</evidence>
<dbReference type="Proteomes" id="UP000217790">
    <property type="component" value="Unassembled WGS sequence"/>
</dbReference>
<dbReference type="AlphaFoldDB" id="A0A2H3EBX8"/>
<evidence type="ECO:0000313" key="3">
    <source>
        <dbReference type="Proteomes" id="UP000217790"/>
    </source>
</evidence>
<reference evidence="3" key="1">
    <citation type="journal article" date="2017" name="Nat. Ecol. Evol.">
        <title>Genome expansion and lineage-specific genetic innovations in the forest pathogenic fungi Armillaria.</title>
        <authorList>
            <person name="Sipos G."/>
            <person name="Prasanna A.N."/>
            <person name="Walter M.C."/>
            <person name="O'Connor E."/>
            <person name="Balint B."/>
            <person name="Krizsan K."/>
            <person name="Kiss B."/>
            <person name="Hess J."/>
            <person name="Varga T."/>
            <person name="Slot J."/>
            <person name="Riley R."/>
            <person name="Boka B."/>
            <person name="Rigling D."/>
            <person name="Barry K."/>
            <person name="Lee J."/>
            <person name="Mihaltcheva S."/>
            <person name="LaButti K."/>
            <person name="Lipzen A."/>
            <person name="Waldron R."/>
            <person name="Moloney N.M."/>
            <person name="Sperisen C."/>
            <person name="Kredics L."/>
            <person name="Vagvoelgyi C."/>
            <person name="Patrignani A."/>
            <person name="Fitzpatrick D."/>
            <person name="Nagy I."/>
            <person name="Doyle S."/>
            <person name="Anderson J.B."/>
            <person name="Grigoriev I.V."/>
            <person name="Gueldener U."/>
            <person name="Muensterkoetter M."/>
            <person name="Nagy L.G."/>
        </authorList>
    </citation>
    <scope>NUCLEOTIDE SEQUENCE [LARGE SCALE GENOMIC DNA]</scope>
    <source>
        <strain evidence="3">Ar21-2</strain>
    </source>
</reference>
<keyword evidence="3" id="KW-1185">Reference proteome</keyword>
<dbReference type="EMBL" id="KZ293648">
    <property type="protein sequence ID" value="PBK98033.1"/>
    <property type="molecule type" value="Genomic_DNA"/>
</dbReference>
<organism evidence="2 3">
    <name type="scientific">Armillaria gallica</name>
    <name type="common">Bulbous honey fungus</name>
    <name type="synonym">Armillaria bulbosa</name>
    <dbReference type="NCBI Taxonomy" id="47427"/>
    <lineage>
        <taxon>Eukaryota</taxon>
        <taxon>Fungi</taxon>
        <taxon>Dikarya</taxon>
        <taxon>Basidiomycota</taxon>
        <taxon>Agaricomycotina</taxon>
        <taxon>Agaricomycetes</taxon>
        <taxon>Agaricomycetidae</taxon>
        <taxon>Agaricales</taxon>
        <taxon>Marasmiineae</taxon>
        <taxon>Physalacriaceae</taxon>
        <taxon>Armillaria</taxon>
    </lineage>
</organism>
<protein>
    <submittedName>
        <fullName evidence="2">Uncharacterized protein</fullName>
    </submittedName>
</protein>
<accession>A0A2H3EBX8</accession>